<feature type="compositionally biased region" description="Low complexity" evidence="1">
    <location>
        <begin position="660"/>
        <end position="673"/>
    </location>
</feature>
<evidence type="ECO:0000256" key="1">
    <source>
        <dbReference type="SAM" id="MobiDB-lite"/>
    </source>
</evidence>
<dbReference type="EMBL" id="CAXAMM010021112">
    <property type="protein sequence ID" value="CAK9049254.1"/>
    <property type="molecule type" value="Genomic_DNA"/>
</dbReference>
<evidence type="ECO:0008006" key="4">
    <source>
        <dbReference type="Google" id="ProtNLM"/>
    </source>
</evidence>
<keyword evidence="3" id="KW-1185">Reference proteome</keyword>
<proteinExistence type="predicted"/>
<feature type="compositionally biased region" description="Low complexity" evidence="1">
    <location>
        <begin position="845"/>
        <end position="859"/>
    </location>
</feature>
<name>A0ABP0MGN0_9DINO</name>
<evidence type="ECO:0000313" key="2">
    <source>
        <dbReference type="EMBL" id="CAK9049254.1"/>
    </source>
</evidence>
<feature type="compositionally biased region" description="Basic and acidic residues" evidence="1">
    <location>
        <begin position="694"/>
        <end position="705"/>
    </location>
</feature>
<feature type="compositionally biased region" description="Basic and acidic residues" evidence="1">
    <location>
        <begin position="790"/>
        <end position="804"/>
    </location>
</feature>
<feature type="compositionally biased region" description="Basic and acidic residues" evidence="1">
    <location>
        <begin position="812"/>
        <end position="824"/>
    </location>
</feature>
<accession>A0ABP0MGN0</accession>
<feature type="compositionally biased region" description="Low complexity" evidence="1">
    <location>
        <begin position="866"/>
        <end position="879"/>
    </location>
</feature>
<protein>
    <recommendedName>
        <fullName evidence="4">Protein S-acyltransferase</fullName>
    </recommendedName>
</protein>
<evidence type="ECO:0000313" key="3">
    <source>
        <dbReference type="Proteomes" id="UP001642464"/>
    </source>
</evidence>
<feature type="region of interest" description="Disordered" evidence="1">
    <location>
        <begin position="643"/>
        <end position="824"/>
    </location>
</feature>
<comment type="caution">
    <text evidence="2">The sequence shown here is derived from an EMBL/GenBank/DDBJ whole genome shotgun (WGS) entry which is preliminary data.</text>
</comment>
<feature type="region of interest" description="Disordered" evidence="1">
    <location>
        <begin position="836"/>
        <end position="891"/>
    </location>
</feature>
<organism evidence="2 3">
    <name type="scientific">Durusdinium trenchii</name>
    <dbReference type="NCBI Taxonomy" id="1381693"/>
    <lineage>
        <taxon>Eukaryota</taxon>
        <taxon>Sar</taxon>
        <taxon>Alveolata</taxon>
        <taxon>Dinophyceae</taxon>
        <taxon>Suessiales</taxon>
        <taxon>Symbiodiniaceae</taxon>
        <taxon>Durusdinium</taxon>
    </lineage>
</organism>
<feature type="compositionally biased region" description="Basic and acidic residues" evidence="1">
    <location>
        <begin position="643"/>
        <end position="659"/>
    </location>
</feature>
<sequence>MTSSDVPYEDLQEYFPELENPAYEETLRTFFTDVSLDGAYCLLKEPEDTLPTSKDSYTKRLQSSAKFINELLSAFGISAVCTICPRQGRAGYVHHVCGANHFKLLQEKLTTDKKTYGSELGEIRKQYWQSWTFVLGKVDINYLTGELKVKRKKCFLGLQVQRAEQLPTTGEWHCVGTQVACPLNDDGHGYSFQSRPGEETTDREIDAESSFLSPHFHWVRLGLSRGPKHLEVTRLLLTLVVLYIHVIDHGPWLPVPHRSFGASLMLFRSCLSRVNIGFVVLMVHLSISRRSLKQAPSAWSWMKGVAYHALKRWFVISPVVTFWTFVFIHAPFDGVPMNNILKSNPLYLWYGERRDHCDDTMSFVSSILLIHEPSVGTDDTAALRRKLDQARRELAACRGETYVPKATSGAKEDVKLRPWTWPSLHLNASTWSLLVDAALVAALAAGLAGLFFYLPSPAGLSPRGRLRDLRLPLTEAARPRWPRCFARWPLGWPSWSCSRLSWPSWCRLPQTLSCKSPLFACMVPSCGLGAKLSCWRPKCLCAWPSFLRQETENWRTPWRQTAQKARQSLLQAQEQVDVALGEAQLRLQDAVTRAERAEAEAKQLRGFLQESNARAEAAESRAKKCRNETEELKVSFRKAEETAAKARQDLQHARKRAEVAETSAAAAAPTAAPKPMGSGKASEDTPKVKAPRRPASERSVSRSAERTNATALLETPRLKALSAARVRPLPDSGPAGPAGPAGPGAVPTPVETPRLKARPDSSPVGALMETPRLKAREARPSTSTSATQEALREALRTSRGRLEGARGISTEKLPERRDSREEKFSYNRSLAMLKFTEAHAGPRQSPSSAITSATSSMVSLPRDEGPMASPATLSSPSPTGSKGAKSRFLLA</sequence>
<gene>
    <name evidence="2" type="ORF">SCF082_LOCUS27306</name>
</gene>
<dbReference type="Proteomes" id="UP001642464">
    <property type="component" value="Unassembled WGS sequence"/>
</dbReference>
<reference evidence="2 3" key="1">
    <citation type="submission" date="2024-02" db="EMBL/GenBank/DDBJ databases">
        <authorList>
            <person name="Chen Y."/>
            <person name="Shah S."/>
            <person name="Dougan E. K."/>
            <person name="Thang M."/>
            <person name="Chan C."/>
        </authorList>
    </citation>
    <scope>NUCLEOTIDE SEQUENCE [LARGE SCALE GENOMIC DNA]</scope>
</reference>